<sequence length="317" mass="35286">MGCNNVTFANFTINAPATSPKTDGIHIGRSSEINIIDSFISTGDDCISLGDGSRKINILRVTCGPGHGISVRSLGKFTYEEPVEGFIVKNCTFRNTDNGVRIKTWPGAPGTTTVSDLQYEDIIMVNVSNPIIIEQDYCPYIQCSRREWSVGHVGVEMEKNVNETNDEETLVIYHDDNIASEIDGCKCSLLTKVILFKRIIYGPLQNALHNMWNSLARFRVEEIGRQFYQCLFADKTKMEKVLEGAIKGLAPHCHYEGIATEFGSLVGDVKVMGIFVMPRDNIHFMKVLVLFIMKNPIRKGANVRNKADGIHWSGGTC</sequence>
<evidence type="ECO:0000256" key="4">
    <source>
        <dbReference type="ARBA" id="ARBA00022525"/>
    </source>
</evidence>
<keyword evidence="5 8" id="KW-0378">Hydrolase</keyword>
<dbReference type="InterPro" id="IPR000743">
    <property type="entry name" value="Glyco_hydro_28"/>
</dbReference>
<comment type="subcellular location">
    <subcellularLocation>
        <location evidence="1">Secreted</location>
        <location evidence="1">Cell wall</location>
    </subcellularLocation>
</comment>
<evidence type="ECO:0000313" key="9">
    <source>
        <dbReference type="EMBL" id="KAF7807642.1"/>
    </source>
</evidence>
<gene>
    <name evidence="9" type="ORF">G2W53_039803</name>
</gene>
<dbReference type="SUPFAM" id="SSF51126">
    <property type="entry name" value="Pectin lyase-like"/>
    <property type="match status" value="1"/>
</dbReference>
<reference evidence="9" key="1">
    <citation type="submission" date="2020-09" db="EMBL/GenBank/DDBJ databases">
        <title>Genome-Enabled Discovery of Anthraquinone Biosynthesis in Senna tora.</title>
        <authorList>
            <person name="Kang S.-H."/>
            <person name="Pandey R.P."/>
            <person name="Lee C.-M."/>
            <person name="Sim J.-S."/>
            <person name="Jeong J.-T."/>
            <person name="Choi B.-S."/>
            <person name="Jung M."/>
            <person name="Ginzburg D."/>
            <person name="Zhao K."/>
            <person name="Won S.Y."/>
            <person name="Oh T.-J."/>
            <person name="Yu Y."/>
            <person name="Kim N.-H."/>
            <person name="Lee O.R."/>
            <person name="Lee T.-H."/>
            <person name="Bashyal P."/>
            <person name="Kim T.-S."/>
            <person name="Lee W.-H."/>
            <person name="Kawkins C."/>
            <person name="Kim C.-K."/>
            <person name="Kim J.S."/>
            <person name="Ahn B.O."/>
            <person name="Rhee S.Y."/>
            <person name="Sohng J.K."/>
        </authorList>
    </citation>
    <scope>NUCLEOTIDE SEQUENCE</scope>
    <source>
        <tissue evidence="9">Leaf</tissue>
    </source>
</reference>
<evidence type="ECO:0000313" key="10">
    <source>
        <dbReference type="Proteomes" id="UP000634136"/>
    </source>
</evidence>
<keyword evidence="10" id="KW-1185">Reference proteome</keyword>
<proteinExistence type="inferred from homology"/>
<dbReference type="Gene3D" id="2.160.20.10">
    <property type="entry name" value="Single-stranded right-handed beta-helix, Pectin lyase-like"/>
    <property type="match status" value="1"/>
</dbReference>
<comment type="caution">
    <text evidence="9">The sequence shown here is derived from an EMBL/GenBank/DDBJ whole genome shotgun (WGS) entry which is preliminary data.</text>
</comment>
<dbReference type="SMART" id="SM00710">
    <property type="entry name" value="PbH1"/>
    <property type="match status" value="3"/>
</dbReference>
<comment type="similarity">
    <text evidence="2 8">Belongs to the glycosyl hydrolase 28 family.</text>
</comment>
<evidence type="ECO:0000256" key="1">
    <source>
        <dbReference type="ARBA" id="ARBA00004191"/>
    </source>
</evidence>
<dbReference type="GO" id="GO:0071555">
    <property type="term" value="P:cell wall organization"/>
    <property type="evidence" value="ECO:0007669"/>
    <property type="project" value="UniProtKB-KW"/>
</dbReference>
<dbReference type="AlphaFoldDB" id="A0A834SQ46"/>
<keyword evidence="6 8" id="KW-0326">Glycosidase</keyword>
<dbReference type="GO" id="GO:0004650">
    <property type="term" value="F:polygalacturonase activity"/>
    <property type="evidence" value="ECO:0007669"/>
    <property type="project" value="InterPro"/>
</dbReference>
<organism evidence="9 10">
    <name type="scientific">Senna tora</name>
    <dbReference type="NCBI Taxonomy" id="362788"/>
    <lineage>
        <taxon>Eukaryota</taxon>
        <taxon>Viridiplantae</taxon>
        <taxon>Streptophyta</taxon>
        <taxon>Embryophyta</taxon>
        <taxon>Tracheophyta</taxon>
        <taxon>Spermatophyta</taxon>
        <taxon>Magnoliopsida</taxon>
        <taxon>eudicotyledons</taxon>
        <taxon>Gunneridae</taxon>
        <taxon>Pentapetalae</taxon>
        <taxon>rosids</taxon>
        <taxon>fabids</taxon>
        <taxon>Fabales</taxon>
        <taxon>Fabaceae</taxon>
        <taxon>Caesalpinioideae</taxon>
        <taxon>Cassia clade</taxon>
        <taxon>Senna</taxon>
    </lineage>
</organism>
<dbReference type="OrthoDB" id="187139at2759"/>
<evidence type="ECO:0000256" key="3">
    <source>
        <dbReference type="ARBA" id="ARBA00022512"/>
    </source>
</evidence>
<evidence type="ECO:0000256" key="8">
    <source>
        <dbReference type="RuleBase" id="RU361169"/>
    </source>
</evidence>
<evidence type="ECO:0000256" key="2">
    <source>
        <dbReference type="ARBA" id="ARBA00008834"/>
    </source>
</evidence>
<dbReference type="GO" id="GO:0005975">
    <property type="term" value="P:carbohydrate metabolic process"/>
    <property type="evidence" value="ECO:0007669"/>
    <property type="project" value="InterPro"/>
</dbReference>
<evidence type="ECO:0000256" key="6">
    <source>
        <dbReference type="ARBA" id="ARBA00023295"/>
    </source>
</evidence>
<name>A0A834SQ46_9FABA</name>
<dbReference type="InterPro" id="IPR012334">
    <property type="entry name" value="Pectin_lyas_fold"/>
</dbReference>
<keyword evidence="7" id="KW-0961">Cell wall biogenesis/degradation</keyword>
<evidence type="ECO:0000256" key="5">
    <source>
        <dbReference type="ARBA" id="ARBA00022801"/>
    </source>
</evidence>
<dbReference type="EMBL" id="JAAIUW010000012">
    <property type="protein sequence ID" value="KAF7807642.1"/>
    <property type="molecule type" value="Genomic_DNA"/>
</dbReference>
<keyword evidence="3" id="KW-0134">Cell wall</keyword>
<dbReference type="Pfam" id="PF00295">
    <property type="entry name" value="Glyco_hydro_28"/>
    <property type="match status" value="1"/>
</dbReference>
<evidence type="ECO:0000256" key="7">
    <source>
        <dbReference type="ARBA" id="ARBA00023316"/>
    </source>
</evidence>
<protein>
    <submittedName>
        <fullName evidence="9">Polygalacturonase 11c</fullName>
    </submittedName>
</protein>
<keyword evidence="4" id="KW-0964">Secreted</keyword>
<dbReference type="InterPro" id="IPR011050">
    <property type="entry name" value="Pectin_lyase_fold/virulence"/>
</dbReference>
<dbReference type="PANTHER" id="PTHR31375">
    <property type="match status" value="1"/>
</dbReference>
<dbReference type="InterPro" id="IPR006626">
    <property type="entry name" value="PbH1"/>
</dbReference>
<dbReference type="Proteomes" id="UP000634136">
    <property type="component" value="Unassembled WGS sequence"/>
</dbReference>
<accession>A0A834SQ46</accession>